<accession>A0A9Q1R570</accession>
<comment type="caution">
    <text evidence="1">The sequence shown here is derived from an EMBL/GenBank/DDBJ whole genome shotgun (WGS) entry which is preliminary data.</text>
</comment>
<keyword evidence="2" id="KW-1185">Reference proteome</keyword>
<dbReference type="AlphaFoldDB" id="A0A9Q1R570"/>
<evidence type="ECO:0000313" key="2">
    <source>
        <dbReference type="Proteomes" id="UP001152561"/>
    </source>
</evidence>
<evidence type="ECO:0000313" key="1">
    <source>
        <dbReference type="EMBL" id="KAJ8540845.1"/>
    </source>
</evidence>
<protein>
    <submittedName>
        <fullName evidence="1">Uncharacterized protein</fullName>
    </submittedName>
</protein>
<reference evidence="2" key="1">
    <citation type="journal article" date="2023" name="Proc. Natl. Acad. Sci. U.S.A.">
        <title>Genomic and structural basis for evolution of tropane alkaloid biosynthesis.</title>
        <authorList>
            <person name="Wanga Y.-J."/>
            <person name="Taina T."/>
            <person name="Yua J.-Y."/>
            <person name="Lia J."/>
            <person name="Xua B."/>
            <person name="Chenc J."/>
            <person name="D'Auriad J.C."/>
            <person name="Huanga J.-P."/>
            <person name="Huanga S.-X."/>
        </authorList>
    </citation>
    <scope>NUCLEOTIDE SEQUENCE [LARGE SCALE GENOMIC DNA]</scope>
    <source>
        <strain evidence="2">cv. KIB-2019</strain>
    </source>
</reference>
<organism evidence="1 2">
    <name type="scientific">Anisodus acutangulus</name>
    <dbReference type="NCBI Taxonomy" id="402998"/>
    <lineage>
        <taxon>Eukaryota</taxon>
        <taxon>Viridiplantae</taxon>
        <taxon>Streptophyta</taxon>
        <taxon>Embryophyta</taxon>
        <taxon>Tracheophyta</taxon>
        <taxon>Spermatophyta</taxon>
        <taxon>Magnoliopsida</taxon>
        <taxon>eudicotyledons</taxon>
        <taxon>Gunneridae</taxon>
        <taxon>Pentapetalae</taxon>
        <taxon>asterids</taxon>
        <taxon>lamiids</taxon>
        <taxon>Solanales</taxon>
        <taxon>Solanaceae</taxon>
        <taxon>Solanoideae</taxon>
        <taxon>Hyoscyameae</taxon>
        <taxon>Anisodus</taxon>
    </lineage>
</organism>
<name>A0A9Q1R570_9SOLA</name>
<sequence length="104" mass="11427">MTVETYADFLSICLAGPSSVLTDLVVAEIALVSKFLLFKAKTVTVERGLEHFLTILEGVGQLVLNCNGVLGIQWAFLLEHPVFVMKNDVVCPRNVNYGNVVLEM</sequence>
<gene>
    <name evidence="1" type="ORF">K7X08_001661</name>
</gene>
<dbReference type="Proteomes" id="UP001152561">
    <property type="component" value="Unassembled WGS sequence"/>
</dbReference>
<dbReference type="EMBL" id="JAJAGQ010000015">
    <property type="protein sequence ID" value="KAJ8540845.1"/>
    <property type="molecule type" value="Genomic_DNA"/>
</dbReference>
<proteinExistence type="predicted"/>